<feature type="domain" description="PH" evidence="3">
    <location>
        <begin position="1688"/>
        <end position="1793"/>
    </location>
</feature>
<dbReference type="STRING" id="568069.A0A1J1I9M1"/>
<dbReference type="SMART" id="SM00233">
    <property type="entry name" value="PH"/>
    <property type="match status" value="1"/>
</dbReference>
<dbReference type="PROSITE" id="PS50081">
    <property type="entry name" value="ZF_DAG_PE_2"/>
    <property type="match status" value="1"/>
</dbReference>
<dbReference type="PROSITE" id="PS50003">
    <property type="entry name" value="PH_DOMAIN"/>
    <property type="match status" value="1"/>
</dbReference>
<feature type="domain" description="Phorbol-ester/DAG-type" evidence="4">
    <location>
        <begin position="1592"/>
        <end position="1642"/>
    </location>
</feature>
<evidence type="ECO:0000313" key="7">
    <source>
        <dbReference type="EMBL" id="CRK96944.1"/>
    </source>
</evidence>
<sequence length="1793" mass="204047">MSHRLADYFVIVGFDHERNDLQQGKILQRFPEKDWPDTPFIEGMELFCQPQGWSLSLQQEEPKYFMSVLTNVDGNHYYCAVLSFNEKLSITPSKPVDEEEENLTLGNKPILTTPAAITHHNIMYAPKCLVLVSRLDYSETFKNCLGTIYTVYLESLPYSLETLIGNILGCIQIPPAGGPQVRFSIGAGDKQALQPPLSATLPVTGSCVSLLFKQLGKKNVLLLYCAAMTEHKILFHSTSYSRLTESCRALTALMYPLRYTHTYVPILPATILEILSTPTPFIMGIHSSMQNETNDVLDVIVADLDGGSIYIPESLIAPVSRLPPALWEATNHSLTMVLQPELSEADNAFPNHGRDSYESRNQLLVDKEIRAIFMRVFAQLMQGYRSCLTLIRINPKPVIEFHKAAFLGSRDLADTDFLARVLDSMFFTMFVTERGPPWRSWDAWDELYTAMPELLKTEVHDRRLVLVHIKELAQKLYINEMPNPQVYQQKVLMPPEGSFSRIHQPEFPLIHSHQVQAIISEGINKNDLQSRLQSYKSNLKIIPIGPHLPSFNDGRPTVTHTARKMEVLKNCVSCIFENKIADARKVFPAVLRILKQRDDARLFLCRELAKIVQGSNKATLEHPQFDLVIKLMNRALQDDSPKYLHDIAASLLPLSVSFCRKLCPGVIQFAYSCIQGHVIWKTQTFWEQAFYQEIQANIKNLYVNRPIDRNSYLINDSLHNNLNSPYDFRAAQEQSALEIAAEQMMRWPSMDNEKQKDMSNSEEQILYSQAAHYANRMISLLIPLDVRSTTKVKKVIRHVEDDASISNSVLESRSDQSTDGFEDRDASEVEQAVVRQVEKFIDKVCNEGGVTPDHIRKLHEIIPGLVDMHCETLDIVYRESKRIPPVQKPKIHIPMLLSGEEIIGEAIRTVLLSDGREETLSPLLPAEGALFLTNYRVIFKGLPCDSLTCEHNVIRTFPVSSLTKEKRISGILSNEQVLPDGLQLRSSTFQLIKVAFDEEVTQETIEAFRKALNRIRHPDDEFGHFAFANHIMAIKPQNQKAKEKNATLKGLCRTYPAILVCPRGISDDQLKTLAKTYKNQRIPVPTWRHQNGAILLRGAVSLAKGVMGMLKSGSTNTSMESRGVDGLQDQDRFFCAIIPHHHQQMQSQFSHVNVINSSESSMSIDSLLGPPKSHLTSSSLTPMSNRKGEMSSNMRMMGNNQKPNKWESLKRNVGGVGGLRDIHHQYDDHYTLQQPRARVPLYFLGERSQSKSVKLSELGAEYIPVYYNDNRHSREAFKKLMRACLPSNINNEPDHTFVKLIEQSEWLQQIRSLLQLSGTVVDLIDLHEASVNLAFEDGWDITCQVSSLAQICLDPYYRTIEGFRVLIEKEWLAFGHRFGHRSNLKPNSSSFAPIFLQFLDAVHQILQQFPLSFEFNEFYLKFLAYHSVSCRFRTFLFDCELERVELGITAVEDKRGSLNSHKHMVETGTGSDDDSIYPGGLRNSTVHQPKLGVSIFDYIERHHVRTPVFYNFKYTTDPNQQVLRPQSSISMLEKWKQVWDKLELPHSDSLTRHSSVSSALVRSHGRYMHNITTMDIIRRGQLAGYQECFSHPHRFEKHAYTTPTNCNLCGNMLWGPVKNGVRCMDCGNSYHEKCADNAPKNCTKYKTVEGPQTLMPGKNLSDKQETCSIASNNTNDIYRGFESNMPENRTHEGHLYKRGALLKGWKQRWFVLDSIKHQLRYYDSVEDSNCKGAIDLAEVQSVGQAPPTQMHGSKRIDEKAFFDLKTAKRTYNFYASDSGSAQEWIEKIQACLQ</sequence>
<dbReference type="PROSITE" id="PS51339">
    <property type="entry name" value="PPASE_MYOTUBULARIN"/>
    <property type="match status" value="1"/>
</dbReference>
<dbReference type="SMART" id="SM00568">
    <property type="entry name" value="GRAM"/>
    <property type="match status" value="1"/>
</dbReference>
<evidence type="ECO:0000256" key="1">
    <source>
        <dbReference type="ARBA" id="ARBA00007471"/>
    </source>
</evidence>
<dbReference type="SUPFAM" id="SSF50729">
    <property type="entry name" value="PH domain-like"/>
    <property type="match status" value="2"/>
</dbReference>
<name>A0A1J1I9M1_9DIPT</name>
<dbReference type="OrthoDB" id="74314at2759"/>
<dbReference type="GO" id="GO:0016020">
    <property type="term" value="C:membrane"/>
    <property type="evidence" value="ECO:0007669"/>
    <property type="project" value="TreeGrafter"/>
</dbReference>
<dbReference type="InterPro" id="IPR010569">
    <property type="entry name" value="Myotubularin-like_Pase_dom"/>
</dbReference>
<dbReference type="SMART" id="SM00109">
    <property type="entry name" value="C1"/>
    <property type="match status" value="1"/>
</dbReference>
<organism evidence="7 8">
    <name type="scientific">Clunio marinus</name>
    <dbReference type="NCBI Taxonomy" id="568069"/>
    <lineage>
        <taxon>Eukaryota</taxon>
        <taxon>Metazoa</taxon>
        <taxon>Ecdysozoa</taxon>
        <taxon>Arthropoda</taxon>
        <taxon>Hexapoda</taxon>
        <taxon>Insecta</taxon>
        <taxon>Pterygota</taxon>
        <taxon>Neoptera</taxon>
        <taxon>Endopterygota</taxon>
        <taxon>Diptera</taxon>
        <taxon>Nematocera</taxon>
        <taxon>Chironomoidea</taxon>
        <taxon>Chironomidae</taxon>
        <taxon>Clunio</taxon>
    </lineage>
</organism>
<dbReference type="PROSITE" id="PS00479">
    <property type="entry name" value="ZF_DAG_PE_1"/>
    <property type="match status" value="1"/>
</dbReference>
<feature type="compositionally biased region" description="Polar residues" evidence="2">
    <location>
        <begin position="1174"/>
        <end position="1192"/>
    </location>
</feature>
<dbReference type="Pfam" id="PF02141">
    <property type="entry name" value="DENN"/>
    <property type="match status" value="1"/>
</dbReference>
<comment type="similarity">
    <text evidence="1">Belongs to the protein-tyrosine phosphatase family. Non-receptor class myotubularin subfamily.</text>
</comment>
<dbReference type="Pfam" id="PF03456">
    <property type="entry name" value="uDENN"/>
    <property type="match status" value="1"/>
</dbReference>
<dbReference type="PROSITE" id="PS50211">
    <property type="entry name" value="DENN"/>
    <property type="match status" value="1"/>
</dbReference>
<dbReference type="SMART" id="SM00800">
    <property type="entry name" value="uDENN"/>
    <property type="match status" value="1"/>
</dbReference>
<evidence type="ECO:0000259" key="4">
    <source>
        <dbReference type="PROSITE" id="PS50081"/>
    </source>
</evidence>
<keyword evidence="8" id="KW-1185">Reference proteome</keyword>
<dbReference type="InterPro" id="IPR022096">
    <property type="entry name" value="SBF1/SBF2"/>
</dbReference>
<dbReference type="SMART" id="SM00799">
    <property type="entry name" value="DENN"/>
    <property type="match status" value="1"/>
</dbReference>
<proteinExistence type="inferred from homology"/>
<dbReference type="GO" id="GO:0005085">
    <property type="term" value="F:guanyl-nucleotide exchange factor activity"/>
    <property type="evidence" value="ECO:0007669"/>
    <property type="project" value="TreeGrafter"/>
</dbReference>
<dbReference type="CDD" id="cd20827">
    <property type="entry name" value="C1_Sbf-like"/>
    <property type="match status" value="1"/>
</dbReference>
<dbReference type="InterPro" id="IPR001194">
    <property type="entry name" value="cDENN_dom"/>
</dbReference>
<dbReference type="InterPro" id="IPR030564">
    <property type="entry name" value="Myotubularin"/>
</dbReference>
<dbReference type="InterPro" id="IPR037516">
    <property type="entry name" value="Tripartite_DENN"/>
</dbReference>
<dbReference type="InterPro" id="IPR011993">
    <property type="entry name" value="PH-like_dom_sf"/>
</dbReference>
<dbReference type="PANTHER" id="PTHR10807">
    <property type="entry name" value="MYOTUBULARIN-RELATED"/>
    <property type="match status" value="1"/>
</dbReference>
<protein>
    <submittedName>
        <fullName evidence="7">CLUMA_CG010352, isoform A</fullName>
    </submittedName>
</protein>
<evidence type="ECO:0000259" key="5">
    <source>
        <dbReference type="PROSITE" id="PS50211"/>
    </source>
</evidence>
<dbReference type="SMART" id="SM00801">
    <property type="entry name" value="dDENN"/>
    <property type="match status" value="1"/>
</dbReference>
<dbReference type="InterPro" id="IPR004182">
    <property type="entry name" value="GRAM"/>
</dbReference>
<dbReference type="InterPro" id="IPR005112">
    <property type="entry name" value="dDENN_dom"/>
</dbReference>
<feature type="domain" description="Myotubularin phosphatase" evidence="6">
    <location>
        <begin position="1002"/>
        <end position="1539"/>
    </location>
</feature>
<dbReference type="PANTHER" id="PTHR10807:SF109">
    <property type="entry name" value="SET DOMAIN BINDING FACTOR, ISOFORM A"/>
    <property type="match status" value="1"/>
</dbReference>
<dbReference type="Pfam" id="PF06602">
    <property type="entry name" value="Myotub-related"/>
    <property type="match status" value="1"/>
</dbReference>
<dbReference type="CDD" id="cd13208">
    <property type="entry name" value="PH-GRAM_MTMR5_MTMR13"/>
    <property type="match status" value="1"/>
</dbReference>
<dbReference type="Gene3D" id="3.30.450.200">
    <property type="match status" value="1"/>
</dbReference>
<dbReference type="EMBL" id="CVRI01000045">
    <property type="protein sequence ID" value="CRK96944.1"/>
    <property type="molecule type" value="Genomic_DNA"/>
</dbReference>
<evidence type="ECO:0000259" key="6">
    <source>
        <dbReference type="PROSITE" id="PS51339"/>
    </source>
</evidence>
<dbReference type="Gene3D" id="2.30.29.30">
    <property type="entry name" value="Pleckstrin-homology domain (PH domain)/Phosphotyrosine-binding domain (PTB)"/>
    <property type="match status" value="1"/>
</dbReference>
<dbReference type="Gene3D" id="3.40.50.11500">
    <property type="match status" value="1"/>
</dbReference>
<feature type="domain" description="UDENN" evidence="5">
    <location>
        <begin position="7"/>
        <end position="443"/>
    </location>
</feature>
<feature type="region of interest" description="Disordered" evidence="2">
    <location>
        <begin position="1163"/>
        <end position="1192"/>
    </location>
</feature>
<dbReference type="SUPFAM" id="SSF52799">
    <property type="entry name" value="(Phosphotyrosine protein) phosphatases II"/>
    <property type="match status" value="1"/>
</dbReference>
<evidence type="ECO:0000313" key="8">
    <source>
        <dbReference type="Proteomes" id="UP000183832"/>
    </source>
</evidence>
<dbReference type="Pfam" id="PF12335">
    <property type="entry name" value="SBF2"/>
    <property type="match status" value="1"/>
</dbReference>
<evidence type="ECO:0000256" key="2">
    <source>
        <dbReference type="SAM" id="MobiDB-lite"/>
    </source>
</evidence>
<evidence type="ECO:0000259" key="3">
    <source>
        <dbReference type="PROSITE" id="PS50003"/>
    </source>
</evidence>
<dbReference type="FunFam" id="3.40.50.11500:FF:000006">
    <property type="entry name" value="SET binding factor 2"/>
    <property type="match status" value="1"/>
</dbReference>
<gene>
    <name evidence="7" type="ORF">CLUMA_CG010352</name>
</gene>
<accession>A0A1J1I9M1</accession>
<dbReference type="Proteomes" id="UP000183832">
    <property type="component" value="Unassembled WGS sequence"/>
</dbReference>
<dbReference type="Pfam" id="PF00169">
    <property type="entry name" value="PH"/>
    <property type="match status" value="1"/>
</dbReference>
<reference evidence="7 8" key="1">
    <citation type="submission" date="2015-04" db="EMBL/GenBank/DDBJ databases">
        <authorList>
            <person name="Syromyatnikov M.Y."/>
            <person name="Popov V.N."/>
        </authorList>
    </citation>
    <scope>NUCLEOTIDE SEQUENCE [LARGE SCALE GENOMIC DNA]</scope>
</reference>
<dbReference type="InterPro" id="IPR029021">
    <property type="entry name" value="Prot-tyrosine_phosphatase-like"/>
</dbReference>
<dbReference type="InterPro" id="IPR001849">
    <property type="entry name" value="PH_domain"/>
</dbReference>
<dbReference type="FunFam" id="2.30.29.30:FF:000286">
    <property type="entry name" value="PH-protein kinase domain containing protein"/>
    <property type="match status" value="1"/>
</dbReference>
<dbReference type="GO" id="GO:0005737">
    <property type="term" value="C:cytoplasm"/>
    <property type="evidence" value="ECO:0007669"/>
    <property type="project" value="TreeGrafter"/>
</dbReference>
<dbReference type="Gene3D" id="3.30.60.20">
    <property type="match status" value="1"/>
</dbReference>
<dbReference type="Pfam" id="PF00130">
    <property type="entry name" value="C1_1"/>
    <property type="match status" value="1"/>
</dbReference>
<dbReference type="CDD" id="cd01235">
    <property type="entry name" value="PH_Sbf1_hMTMR5"/>
    <property type="match status" value="1"/>
</dbReference>
<dbReference type="InterPro" id="IPR005113">
    <property type="entry name" value="uDENN_dom"/>
</dbReference>
<dbReference type="InterPro" id="IPR002219">
    <property type="entry name" value="PKC_DAG/PE"/>
</dbReference>
<dbReference type="InterPro" id="IPR043153">
    <property type="entry name" value="DENN_C"/>
</dbReference>